<reference evidence="2" key="1">
    <citation type="submission" date="2017-02" db="EMBL/GenBank/DDBJ databases">
        <authorList>
            <person name="Varghese N."/>
            <person name="Submissions S."/>
        </authorList>
    </citation>
    <scope>NUCLEOTIDE SEQUENCE [LARGE SCALE GENOMIC DNA]</scope>
    <source>
        <strain evidence="2">UM2</strain>
    </source>
</reference>
<gene>
    <name evidence="1" type="ORF">SAMN06295920_101713</name>
</gene>
<proteinExistence type="predicted"/>
<keyword evidence="2" id="KW-1185">Reference proteome</keyword>
<dbReference type="EMBL" id="FUYM01000001">
    <property type="protein sequence ID" value="SKB31350.1"/>
    <property type="molecule type" value="Genomic_DNA"/>
</dbReference>
<sequence length="44" mass="5176">MTKPPLPVGYRHPWFVPPTPAESLRFHLNRLKEASRGHLEISRR</sequence>
<dbReference type="STRING" id="439228.SAMN06295920_101713"/>
<protein>
    <submittedName>
        <fullName evidence="1">Uncharacterized protein</fullName>
    </submittedName>
</protein>
<evidence type="ECO:0000313" key="2">
    <source>
        <dbReference type="Proteomes" id="UP000189818"/>
    </source>
</evidence>
<dbReference type="Proteomes" id="UP000189818">
    <property type="component" value="Unassembled WGS sequence"/>
</dbReference>
<name>A0A1T5A8V6_9SPHN</name>
<organism evidence="1 2">
    <name type="scientific">Rhizorhabdus histidinilytica</name>
    <dbReference type="NCBI Taxonomy" id="439228"/>
    <lineage>
        <taxon>Bacteria</taxon>
        <taxon>Pseudomonadati</taxon>
        <taxon>Pseudomonadota</taxon>
        <taxon>Alphaproteobacteria</taxon>
        <taxon>Sphingomonadales</taxon>
        <taxon>Sphingomonadaceae</taxon>
        <taxon>Rhizorhabdus</taxon>
    </lineage>
</organism>
<evidence type="ECO:0000313" key="1">
    <source>
        <dbReference type="EMBL" id="SKB31350.1"/>
    </source>
</evidence>
<accession>A0A1T5A8V6</accession>
<dbReference type="AlphaFoldDB" id="A0A1T5A8V6"/>